<dbReference type="Pfam" id="PF17144">
    <property type="entry name" value="Ribosomal_L5e"/>
    <property type="match status" value="1"/>
</dbReference>
<dbReference type="NCBIfam" id="NF006342">
    <property type="entry name" value="PRK08569.1"/>
    <property type="match status" value="1"/>
</dbReference>
<evidence type="ECO:0000256" key="2">
    <source>
        <dbReference type="ARBA" id="ARBA00022730"/>
    </source>
</evidence>
<accession>A0A8T3V0V4</accession>
<comment type="function">
    <text evidence="6">This is one of the proteins that bind and probably mediate the attachment of the 5S RNA into the large ribosomal subunit, where it forms part of the central protuberance.</text>
</comment>
<proteinExistence type="inferred from homology"/>
<evidence type="ECO:0000313" key="7">
    <source>
        <dbReference type="EMBL" id="MBE5728048.1"/>
    </source>
</evidence>
<dbReference type="GO" id="GO:0022625">
    <property type="term" value="C:cytosolic large ribosomal subunit"/>
    <property type="evidence" value="ECO:0007669"/>
    <property type="project" value="TreeGrafter"/>
</dbReference>
<dbReference type="Proteomes" id="UP000763484">
    <property type="component" value="Unassembled WGS sequence"/>
</dbReference>
<evidence type="ECO:0000256" key="6">
    <source>
        <dbReference type="HAMAP-Rule" id="MF_01337"/>
    </source>
</evidence>
<dbReference type="GO" id="GO:0006412">
    <property type="term" value="P:translation"/>
    <property type="evidence" value="ECO:0007669"/>
    <property type="project" value="UniProtKB-UniRule"/>
</dbReference>
<evidence type="ECO:0000313" key="8">
    <source>
        <dbReference type="Proteomes" id="UP000763484"/>
    </source>
</evidence>
<dbReference type="GO" id="GO:0008097">
    <property type="term" value="F:5S rRNA binding"/>
    <property type="evidence" value="ECO:0007669"/>
    <property type="project" value="InterPro"/>
</dbReference>
<evidence type="ECO:0000256" key="1">
    <source>
        <dbReference type="ARBA" id="ARBA00007116"/>
    </source>
</evidence>
<evidence type="ECO:0000256" key="5">
    <source>
        <dbReference type="ARBA" id="ARBA00023274"/>
    </source>
</evidence>
<comment type="similarity">
    <text evidence="1 6">Belongs to the universal ribosomal protein uL18 family.</text>
</comment>
<dbReference type="GO" id="GO:0000027">
    <property type="term" value="P:ribosomal large subunit assembly"/>
    <property type="evidence" value="ECO:0007669"/>
    <property type="project" value="TreeGrafter"/>
</dbReference>
<comment type="subunit">
    <text evidence="6">Part of the 50S ribosomal subunit. Contacts the 5S and 23S rRNAs.</text>
</comment>
<protein>
    <recommendedName>
        <fullName evidence="6">Large ribosomal subunit protein uL18</fullName>
    </recommendedName>
</protein>
<dbReference type="Gene3D" id="3.30.420.100">
    <property type="match status" value="1"/>
</dbReference>
<dbReference type="PANTHER" id="PTHR23410:SF12">
    <property type="entry name" value="LARGE RIBOSOMAL SUBUNIT PROTEIN UL18"/>
    <property type="match status" value="1"/>
</dbReference>
<reference evidence="7 8" key="1">
    <citation type="submission" date="2020-09" db="EMBL/GenBank/DDBJ databases">
        <title>Genomic characterization of a novel Parvarchaeota family in acid mine drainage sediments.</title>
        <authorList>
            <person name="Luo Z.-H."/>
        </authorList>
    </citation>
    <scope>NUCLEOTIDE SEQUENCE [LARGE SCALE GENOMIC DNA]</scope>
    <source>
        <strain evidence="7">TL1-5_bins.178</strain>
    </source>
</reference>
<keyword evidence="4 6" id="KW-0689">Ribosomal protein</keyword>
<comment type="caution">
    <text evidence="7">The sequence shown here is derived from an EMBL/GenBank/DDBJ whole genome shotgun (WGS) entry which is preliminary data.</text>
</comment>
<dbReference type="InterPro" id="IPR057267">
    <property type="entry name" value="Rbsml_uL18_arch"/>
</dbReference>
<evidence type="ECO:0000256" key="4">
    <source>
        <dbReference type="ARBA" id="ARBA00022980"/>
    </source>
</evidence>
<name>A0A8T3V0V4_9ARCH</name>
<sequence>MVKVNRRTNYRARLGMLKSKLPRLVVRKTNSMIIGQIVEYEKSGDKTLSAVYSKELRAYGWNFGLKNSPAAYLAGFLLGKKSSAKEAILDKGSSTLKKDSFIYYFMKGASDAGIDVHTKEFDITEDRLFGKHIIEYASKGTTGNQFSSVGKAINNMKDEFDTVLKKLNEYGK</sequence>
<dbReference type="SUPFAM" id="SSF53137">
    <property type="entry name" value="Translational machinery components"/>
    <property type="match status" value="1"/>
</dbReference>
<keyword evidence="3 6" id="KW-0694">RNA-binding</keyword>
<dbReference type="InterPro" id="IPR005485">
    <property type="entry name" value="Rbsml_uL18_euk_arch"/>
</dbReference>
<dbReference type="CDD" id="cd00432">
    <property type="entry name" value="Ribosomal_L18_L5e"/>
    <property type="match status" value="1"/>
</dbReference>
<evidence type="ECO:0000256" key="3">
    <source>
        <dbReference type="ARBA" id="ARBA00022884"/>
    </source>
</evidence>
<dbReference type="InterPro" id="IPR057268">
    <property type="entry name" value="Ribosomal_L18"/>
</dbReference>
<keyword evidence="2 6" id="KW-0699">rRNA-binding</keyword>
<gene>
    <name evidence="6" type="primary">rpl18</name>
    <name evidence="7" type="ORF">IHE50_01370</name>
</gene>
<keyword evidence="5 6" id="KW-0687">Ribonucleoprotein</keyword>
<dbReference type="AlphaFoldDB" id="A0A8T3V0V4"/>
<dbReference type="HAMAP" id="MF_01337_A">
    <property type="entry name" value="Ribosomal_uL18_A"/>
    <property type="match status" value="1"/>
</dbReference>
<organism evidence="7 8">
    <name type="scientific">Candidatus Acidifodinimicrobium mancum</name>
    <dbReference type="NCBI Taxonomy" id="2898728"/>
    <lineage>
        <taxon>Archaea</taxon>
        <taxon>Candidatus Parvarchaeota</taxon>
        <taxon>Candidatus Acidifodinimicrobiaceae</taxon>
        <taxon>Candidatus Acidifodinimicrobium</taxon>
    </lineage>
</organism>
<dbReference type="EMBL" id="JADFAQ010000019">
    <property type="protein sequence ID" value="MBE5728048.1"/>
    <property type="molecule type" value="Genomic_DNA"/>
</dbReference>
<dbReference type="GO" id="GO:0003735">
    <property type="term" value="F:structural constituent of ribosome"/>
    <property type="evidence" value="ECO:0007669"/>
    <property type="project" value="InterPro"/>
</dbReference>
<dbReference type="PANTHER" id="PTHR23410">
    <property type="entry name" value="RIBOSOMAL PROTEIN L5-RELATED"/>
    <property type="match status" value="1"/>
</dbReference>